<sequence>MAKKATKKRAKRREWTNADIKDLKAHSKARTPVVKIAKLTKRTVGALRQKALHLGIGLGHQR</sequence>
<name>A0A1H5G7X3_9BRAD</name>
<evidence type="ECO:0008006" key="3">
    <source>
        <dbReference type="Google" id="ProtNLM"/>
    </source>
</evidence>
<gene>
    <name evidence="1" type="ORF">SAMN05444164_6976</name>
</gene>
<dbReference type="EMBL" id="FNTH01000001">
    <property type="protein sequence ID" value="SEE11863.1"/>
    <property type="molecule type" value="Genomic_DNA"/>
</dbReference>
<organism evidence="1 2">
    <name type="scientific">Bradyrhizobium erythrophlei</name>
    <dbReference type="NCBI Taxonomy" id="1437360"/>
    <lineage>
        <taxon>Bacteria</taxon>
        <taxon>Pseudomonadati</taxon>
        <taxon>Pseudomonadota</taxon>
        <taxon>Alphaproteobacteria</taxon>
        <taxon>Hyphomicrobiales</taxon>
        <taxon>Nitrobacteraceae</taxon>
        <taxon>Bradyrhizobium</taxon>
    </lineage>
</organism>
<reference evidence="1 2" key="1">
    <citation type="submission" date="2016-10" db="EMBL/GenBank/DDBJ databases">
        <authorList>
            <person name="de Groot N.N."/>
        </authorList>
    </citation>
    <scope>NUCLEOTIDE SEQUENCE [LARGE SCALE GENOMIC DNA]</scope>
    <source>
        <strain evidence="1 2">MT12</strain>
    </source>
</reference>
<evidence type="ECO:0000313" key="2">
    <source>
        <dbReference type="Proteomes" id="UP000198992"/>
    </source>
</evidence>
<accession>A0A1H5G7X3</accession>
<evidence type="ECO:0000313" key="1">
    <source>
        <dbReference type="EMBL" id="SEE11863.1"/>
    </source>
</evidence>
<protein>
    <recommendedName>
        <fullName evidence="3">GcrA cell cycle regulator</fullName>
    </recommendedName>
</protein>
<dbReference type="Proteomes" id="UP000198992">
    <property type="component" value="Unassembled WGS sequence"/>
</dbReference>
<proteinExistence type="predicted"/>
<dbReference type="AlphaFoldDB" id="A0A1H5G7X3"/>